<protein>
    <submittedName>
        <fullName evidence="2">Uncharacterized protein</fullName>
    </submittedName>
</protein>
<dbReference type="Proteomes" id="UP001232063">
    <property type="component" value="Unassembled WGS sequence"/>
</dbReference>
<reference evidence="2" key="1">
    <citation type="submission" date="2023-05" db="EMBL/GenBank/DDBJ databases">
        <authorList>
            <person name="Zhang X."/>
        </authorList>
    </citation>
    <scope>NUCLEOTIDE SEQUENCE</scope>
    <source>
        <strain evidence="2">BD1B2-1</strain>
    </source>
</reference>
<name>A0AAE3UDI1_9BACT</name>
<evidence type="ECO:0000313" key="2">
    <source>
        <dbReference type="EMBL" id="MDJ1501255.1"/>
    </source>
</evidence>
<gene>
    <name evidence="2" type="ORF">QNI22_11380</name>
</gene>
<dbReference type="RefSeq" id="WP_314510747.1">
    <property type="nucleotide sequence ID" value="NZ_JASJOU010000003.1"/>
</dbReference>
<comment type="caution">
    <text evidence="2">The sequence shown here is derived from an EMBL/GenBank/DDBJ whole genome shotgun (WGS) entry which is preliminary data.</text>
</comment>
<keyword evidence="3" id="KW-1185">Reference proteome</keyword>
<keyword evidence="1" id="KW-0472">Membrane</keyword>
<dbReference type="AlphaFoldDB" id="A0AAE3UDI1"/>
<organism evidence="2 3">
    <name type="scientific">Xanthocytophaga agilis</name>
    <dbReference type="NCBI Taxonomy" id="3048010"/>
    <lineage>
        <taxon>Bacteria</taxon>
        <taxon>Pseudomonadati</taxon>
        <taxon>Bacteroidota</taxon>
        <taxon>Cytophagia</taxon>
        <taxon>Cytophagales</taxon>
        <taxon>Rhodocytophagaceae</taxon>
        <taxon>Xanthocytophaga</taxon>
    </lineage>
</organism>
<keyword evidence="1" id="KW-0812">Transmembrane</keyword>
<feature type="transmembrane region" description="Helical" evidence="1">
    <location>
        <begin position="21"/>
        <end position="40"/>
    </location>
</feature>
<accession>A0AAE3UDI1</accession>
<feature type="transmembrane region" description="Helical" evidence="1">
    <location>
        <begin position="85"/>
        <end position="108"/>
    </location>
</feature>
<sequence>MSNKEVSEEFRVGRVERVAGIILLYFLVLYSLTYCDNWLVSHFPQHKETVEFLTKDFLFHSSLPLTSILVYCVMKTNNLILKGIAFIPCILLSLVSLLQFFILFSWLLDVFTSSPADPTIEENLP</sequence>
<feature type="transmembrane region" description="Helical" evidence="1">
    <location>
        <begin position="52"/>
        <end position="73"/>
    </location>
</feature>
<keyword evidence="1" id="KW-1133">Transmembrane helix</keyword>
<proteinExistence type="predicted"/>
<evidence type="ECO:0000313" key="3">
    <source>
        <dbReference type="Proteomes" id="UP001232063"/>
    </source>
</evidence>
<evidence type="ECO:0000256" key="1">
    <source>
        <dbReference type="SAM" id="Phobius"/>
    </source>
</evidence>
<dbReference type="EMBL" id="JASJOU010000003">
    <property type="protein sequence ID" value="MDJ1501255.1"/>
    <property type="molecule type" value="Genomic_DNA"/>
</dbReference>